<keyword evidence="3" id="KW-1185">Reference proteome</keyword>
<sequence>MEPLKKIIIIFWAFWWLIAALTDIAGFLSHIDWLTEAWAPDLNYPFLVNSLKMYSVPNWLPPILYAGIIAWSSLIAFLFLQTSMSLFKSKEIWHKKADRAFLLSMTFWFVFFLADQLIMNYDLEQNHMVQGGFQLLTFFCLKWPTNQGLRLASKNTTL</sequence>
<dbReference type="RefSeq" id="WP_131777292.1">
    <property type="nucleotide sequence ID" value="NZ_BMOB01000011.1"/>
</dbReference>
<dbReference type="EMBL" id="BMOB01000011">
    <property type="protein sequence ID" value="GGI91705.1"/>
    <property type="molecule type" value="Genomic_DNA"/>
</dbReference>
<feature type="transmembrane region" description="Helical" evidence="1">
    <location>
        <begin position="100"/>
        <end position="119"/>
    </location>
</feature>
<evidence type="ECO:0000313" key="2">
    <source>
        <dbReference type="EMBL" id="GGI91705.1"/>
    </source>
</evidence>
<reference evidence="2" key="1">
    <citation type="journal article" date="2014" name="Int. J. Syst. Evol. Microbiol.">
        <title>Complete genome sequence of Corynebacterium casei LMG S-19264T (=DSM 44701T), isolated from a smear-ripened cheese.</title>
        <authorList>
            <consortium name="US DOE Joint Genome Institute (JGI-PGF)"/>
            <person name="Walter F."/>
            <person name="Albersmeier A."/>
            <person name="Kalinowski J."/>
            <person name="Ruckert C."/>
        </authorList>
    </citation>
    <scope>NUCLEOTIDE SEQUENCE</scope>
    <source>
        <strain evidence="2">JCM 13919</strain>
    </source>
</reference>
<gene>
    <name evidence="2" type="ORF">GCM10007966_20470</name>
</gene>
<proteinExistence type="predicted"/>
<reference evidence="2" key="2">
    <citation type="submission" date="2020-09" db="EMBL/GenBank/DDBJ databases">
        <authorList>
            <person name="Sun Q."/>
            <person name="Ohkuma M."/>
        </authorList>
    </citation>
    <scope>NUCLEOTIDE SEQUENCE</scope>
    <source>
        <strain evidence="2">JCM 13919</strain>
    </source>
</reference>
<protein>
    <recommendedName>
        <fullName evidence="4">Transmembrane protein</fullName>
    </recommendedName>
</protein>
<keyword evidence="1" id="KW-0812">Transmembrane</keyword>
<dbReference type="AlphaFoldDB" id="A0A917JXQ7"/>
<organism evidence="2 3">
    <name type="scientific">Legionella impletisoli</name>
    <dbReference type="NCBI Taxonomy" id="343510"/>
    <lineage>
        <taxon>Bacteria</taxon>
        <taxon>Pseudomonadati</taxon>
        <taxon>Pseudomonadota</taxon>
        <taxon>Gammaproteobacteria</taxon>
        <taxon>Legionellales</taxon>
        <taxon>Legionellaceae</taxon>
        <taxon>Legionella</taxon>
    </lineage>
</organism>
<comment type="caution">
    <text evidence="2">The sequence shown here is derived from an EMBL/GenBank/DDBJ whole genome shotgun (WGS) entry which is preliminary data.</text>
</comment>
<keyword evidence="1" id="KW-1133">Transmembrane helix</keyword>
<dbReference type="Proteomes" id="UP000630149">
    <property type="component" value="Unassembled WGS sequence"/>
</dbReference>
<keyword evidence="1" id="KW-0472">Membrane</keyword>
<accession>A0A917JXQ7</accession>
<evidence type="ECO:0000256" key="1">
    <source>
        <dbReference type="SAM" id="Phobius"/>
    </source>
</evidence>
<feature type="transmembrane region" description="Helical" evidence="1">
    <location>
        <begin position="7"/>
        <end position="28"/>
    </location>
</feature>
<evidence type="ECO:0008006" key="4">
    <source>
        <dbReference type="Google" id="ProtNLM"/>
    </source>
</evidence>
<dbReference type="OrthoDB" id="5638473at2"/>
<feature type="transmembrane region" description="Helical" evidence="1">
    <location>
        <begin position="59"/>
        <end position="80"/>
    </location>
</feature>
<evidence type="ECO:0000313" key="3">
    <source>
        <dbReference type="Proteomes" id="UP000630149"/>
    </source>
</evidence>
<name>A0A917JXQ7_9GAMM</name>